<evidence type="ECO:0000259" key="2">
    <source>
        <dbReference type="Pfam" id="PF01425"/>
    </source>
</evidence>
<reference evidence="3 4" key="1">
    <citation type="submission" date="2018-05" db="EMBL/GenBank/DDBJ databases">
        <title>Genome sequencing and assembly of the regulated plant pathogen Lachnellula willkommii and related sister species for the development of diagnostic species identification markers.</title>
        <authorList>
            <person name="Giroux E."/>
            <person name="Bilodeau G."/>
        </authorList>
    </citation>
    <scope>NUCLEOTIDE SEQUENCE [LARGE SCALE GENOMIC DNA]</scope>
    <source>
        <strain evidence="3 4">CBS 268.59</strain>
    </source>
</reference>
<dbReference type="PANTHER" id="PTHR42678">
    <property type="entry name" value="AMIDASE"/>
    <property type="match status" value="1"/>
</dbReference>
<evidence type="ECO:0000256" key="1">
    <source>
        <dbReference type="SAM" id="MobiDB-lite"/>
    </source>
</evidence>
<dbReference type="Pfam" id="PF01425">
    <property type="entry name" value="Amidase"/>
    <property type="match status" value="1"/>
</dbReference>
<evidence type="ECO:0000313" key="3">
    <source>
        <dbReference type="EMBL" id="TVY78524.1"/>
    </source>
</evidence>
<dbReference type="EMBL" id="QGMK01000744">
    <property type="protein sequence ID" value="TVY78524.1"/>
    <property type="molecule type" value="Genomic_DNA"/>
</dbReference>
<sequence>MTGSTESQALLSQQPPFTSSNTTIDPLTTTAQQLQAYLNAGTVTTQELVDVYLSQIEKHNKDGLKLNAILQTAPYNLISQYAKSLDAERAAGKARGPLHGIPIIIKDNIMTDWKLGMDTTCGSYALRGAKAPNAPVIDKILSAGMVIIAKASLSEWAATKGFGLTTGWSALGGQVQTPYVKGGFKTGDLGLGHSTPCGSSSGSAVGVAAGFAPLTVATETDGSVTQPAGRAALFALKVTVGSVNTSRTSPTSPFTDSLGGMAKSAGDLALLATVLTEQDYSSFLTGSWHGQRIAAVDPKLWNLHPVVCEYVESVKLQQDLDFHSAIETIRKSGGVVIEDVVLPQVADLLWEGEDALEFIWGKDLKSNLESFLAEYEDAEVRTVEELVQFNKDHADVELPPGRGSNKAEADDVLAYPGQQQLENALENPTSEATKELAMAATRKAAKDNGFDRIFAETDTDLLMGPLDGRVVTVAAAAGYPCGVVPLGYADNYNGRPYGAVFVGRAGSEGRILQAMSAWEATMPARRPPPLLVGFKSAL</sequence>
<dbReference type="PANTHER" id="PTHR42678:SF34">
    <property type="entry name" value="OS04G0183300 PROTEIN"/>
    <property type="match status" value="1"/>
</dbReference>
<comment type="caution">
    <text evidence="3">The sequence shown here is derived from an EMBL/GenBank/DDBJ whole genome shotgun (WGS) entry which is preliminary data.</text>
</comment>
<dbReference type="InterPro" id="IPR023631">
    <property type="entry name" value="Amidase_dom"/>
</dbReference>
<accession>A0A8T9C3E7</accession>
<feature type="domain" description="Amidase" evidence="2">
    <location>
        <begin position="47"/>
        <end position="512"/>
    </location>
</feature>
<evidence type="ECO:0000313" key="4">
    <source>
        <dbReference type="Proteomes" id="UP000469558"/>
    </source>
</evidence>
<dbReference type="Gene3D" id="3.90.1300.10">
    <property type="entry name" value="Amidase signature (AS) domain"/>
    <property type="match status" value="1"/>
</dbReference>
<dbReference type="Proteomes" id="UP000469558">
    <property type="component" value="Unassembled WGS sequence"/>
</dbReference>
<organism evidence="3 4">
    <name type="scientific">Lachnellula suecica</name>
    <dbReference type="NCBI Taxonomy" id="602035"/>
    <lineage>
        <taxon>Eukaryota</taxon>
        <taxon>Fungi</taxon>
        <taxon>Dikarya</taxon>
        <taxon>Ascomycota</taxon>
        <taxon>Pezizomycotina</taxon>
        <taxon>Leotiomycetes</taxon>
        <taxon>Helotiales</taxon>
        <taxon>Lachnaceae</taxon>
        <taxon>Lachnellula</taxon>
    </lineage>
</organism>
<dbReference type="InterPro" id="IPR036928">
    <property type="entry name" value="AS_sf"/>
</dbReference>
<dbReference type="OrthoDB" id="566138at2759"/>
<keyword evidence="4" id="KW-1185">Reference proteome</keyword>
<protein>
    <submittedName>
        <fullName evidence="3">Putative amidase</fullName>
    </submittedName>
</protein>
<dbReference type="SUPFAM" id="SSF75304">
    <property type="entry name" value="Amidase signature (AS) enzymes"/>
    <property type="match status" value="1"/>
</dbReference>
<dbReference type="AlphaFoldDB" id="A0A8T9C3E7"/>
<gene>
    <name evidence="3" type="ORF">LSUE1_G004688</name>
</gene>
<proteinExistence type="predicted"/>
<name>A0A8T9C3E7_9HELO</name>
<feature type="region of interest" description="Disordered" evidence="1">
    <location>
        <begin position="1"/>
        <end position="24"/>
    </location>
</feature>